<dbReference type="RefSeq" id="WP_323447243.1">
    <property type="nucleotide sequence ID" value="NZ_BSBI01000004.1"/>
</dbReference>
<dbReference type="Pfam" id="PF13517">
    <property type="entry name" value="FG-GAP_3"/>
    <property type="match status" value="1"/>
</dbReference>
<dbReference type="PANTHER" id="PTHR13412">
    <property type="entry name" value="T-CELL IMMUNOMODULATORY PROTEIN HOMOLOG"/>
    <property type="match status" value="1"/>
</dbReference>
<dbReference type="EMBL" id="BSBI01000004">
    <property type="protein sequence ID" value="GLF95182.1"/>
    <property type="molecule type" value="Genomic_DNA"/>
</dbReference>
<dbReference type="InterPro" id="IPR001480">
    <property type="entry name" value="Bulb-type_lectin_dom"/>
</dbReference>
<dbReference type="InterPro" id="IPR013517">
    <property type="entry name" value="FG-GAP"/>
</dbReference>
<dbReference type="InterPro" id="IPR001254">
    <property type="entry name" value="Trypsin_dom"/>
</dbReference>
<dbReference type="PROSITE" id="PS51318">
    <property type="entry name" value="TAT"/>
    <property type="match status" value="1"/>
</dbReference>
<dbReference type="PROSITE" id="PS50240">
    <property type="entry name" value="TRYPSIN_DOM"/>
    <property type="match status" value="1"/>
</dbReference>
<dbReference type="Gene3D" id="2.90.10.10">
    <property type="entry name" value="Bulb-type lectin domain"/>
    <property type="match status" value="2"/>
</dbReference>
<sequence length="707" mass="74442">MSARHSRTAALASAAAVLAAGVLAPAPAHAATGPAAPAASHSFTAKLEIGTGDARRTCTGALIDAHQIVTAASCFAADPQQPGALAAGAPPFKTTATIGRTDLSGTGGHVTDVVKLLPRADRDLVVAFLAEPATGITPVPLATTEAAEGDRLTVAGYGRTRTQWVHNRLHTAVFTVKANDGTALNITGASAGDAICKGDTGAPLLRETSGTVELVGVASRSWQGGCFGETETRTDAIVTRVDNTPLGNRLASGQRLHPGDALASASGTLSMSKDGDLSITSNAGKTLWSTGTSGNPGATALLDAAGNLTVRSTADAVLWESKTTAPGGRLVLQDRGNLVLRNTQGQSLWSSGSALRHDYNRNGRSDVAAWYDQADGPRLHSYLADAEGAFHWQLAPMGVPSGDFSASRVKPVTGDFNGDGLGDAATVHGSADGRVSLWTWNGRSAVRPLGGVFDQPFRSWTVEPGNWDFARMTPHSGDFNGDGRDDVAIWYDYHDKSDTIWIFTANAQGGFNSPVNAWTTQTGWEKSRAKTVTGDFNADGRDDIAALYDYADGSEKLWTFTATPATTLTPISSWSSTTWGDWNRTTLRAGDFNADGRDDVSAWYDYADGRDAVNVFPATTSGTFTTYYQAWSAPAGHFDAARIKQVTGDFNGDGRDDLAAMYNYAAGNVSLLTWTTRTDGKLNGHTVSATRPATEWAFDRTTLLQQQ</sequence>
<evidence type="ECO:0000313" key="5">
    <source>
        <dbReference type="EMBL" id="GLF95182.1"/>
    </source>
</evidence>
<evidence type="ECO:0000313" key="6">
    <source>
        <dbReference type="Proteomes" id="UP001291653"/>
    </source>
</evidence>
<evidence type="ECO:0000259" key="3">
    <source>
        <dbReference type="PROSITE" id="PS50240"/>
    </source>
</evidence>
<protein>
    <submittedName>
        <fullName evidence="5">FG-GAP-like repeat-containing protein</fullName>
    </submittedName>
</protein>
<evidence type="ECO:0000259" key="4">
    <source>
        <dbReference type="PROSITE" id="PS50927"/>
    </source>
</evidence>
<dbReference type="Proteomes" id="UP001291653">
    <property type="component" value="Unassembled WGS sequence"/>
</dbReference>
<dbReference type="Pfam" id="PF00089">
    <property type="entry name" value="Trypsin"/>
    <property type="match status" value="1"/>
</dbReference>
<feature type="signal peptide" evidence="2">
    <location>
        <begin position="1"/>
        <end position="30"/>
    </location>
</feature>
<keyword evidence="6" id="KW-1185">Reference proteome</keyword>
<dbReference type="SUPFAM" id="SSF50494">
    <property type="entry name" value="Trypsin-like serine proteases"/>
    <property type="match status" value="1"/>
</dbReference>
<dbReference type="InterPro" id="IPR028994">
    <property type="entry name" value="Integrin_alpha_N"/>
</dbReference>
<dbReference type="InterPro" id="IPR036426">
    <property type="entry name" value="Bulb-type_lectin_dom_sf"/>
</dbReference>
<proteinExistence type="predicted"/>
<organism evidence="5 6">
    <name type="scientific">Streptomyces yaizuensis</name>
    <dbReference type="NCBI Taxonomy" id="2989713"/>
    <lineage>
        <taxon>Bacteria</taxon>
        <taxon>Bacillati</taxon>
        <taxon>Actinomycetota</taxon>
        <taxon>Actinomycetes</taxon>
        <taxon>Kitasatosporales</taxon>
        <taxon>Streptomycetaceae</taxon>
        <taxon>Streptomyces</taxon>
    </lineage>
</organism>
<dbReference type="SMART" id="SM00020">
    <property type="entry name" value="Tryp_SPc"/>
    <property type="match status" value="1"/>
</dbReference>
<comment type="caution">
    <text evidence="5">The sequence shown here is derived from an EMBL/GenBank/DDBJ whole genome shotgun (WGS) entry which is preliminary data.</text>
</comment>
<reference evidence="5 6" key="1">
    <citation type="submission" date="2022-10" db="EMBL/GenBank/DDBJ databases">
        <title>Draft genome sequence of Streptomyces sp. YSPA8.</title>
        <authorList>
            <person name="Moriuchi R."/>
            <person name="Dohra H."/>
            <person name="Yamamura H."/>
            <person name="Kodani S."/>
        </authorList>
    </citation>
    <scope>NUCLEOTIDE SEQUENCE [LARGE SCALE GENOMIC DNA]</scope>
    <source>
        <strain evidence="5 6">YSPA8</strain>
    </source>
</reference>
<dbReference type="Gene3D" id="2.40.128.340">
    <property type="match status" value="4"/>
</dbReference>
<dbReference type="InterPro" id="IPR043504">
    <property type="entry name" value="Peptidase_S1_PA_chymotrypsin"/>
</dbReference>
<dbReference type="InterPro" id="IPR024881">
    <property type="entry name" value="Tip"/>
</dbReference>
<feature type="domain" description="Peptidase S1" evidence="3">
    <location>
        <begin position="18"/>
        <end position="255"/>
    </location>
</feature>
<dbReference type="SMART" id="SM00108">
    <property type="entry name" value="B_lectin"/>
    <property type="match status" value="1"/>
</dbReference>
<dbReference type="Gene3D" id="2.40.10.10">
    <property type="entry name" value="Trypsin-like serine proteases"/>
    <property type="match status" value="1"/>
</dbReference>
<dbReference type="SUPFAM" id="SSF69318">
    <property type="entry name" value="Integrin alpha N-terminal domain"/>
    <property type="match status" value="1"/>
</dbReference>
<feature type="domain" description="Bulb-type lectin" evidence="4">
    <location>
        <begin position="247"/>
        <end position="353"/>
    </location>
</feature>
<evidence type="ECO:0000256" key="2">
    <source>
        <dbReference type="SAM" id="SignalP"/>
    </source>
</evidence>
<dbReference type="PROSITE" id="PS50927">
    <property type="entry name" value="BULB_LECTIN"/>
    <property type="match status" value="1"/>
</dbReference>
<dbReference type="InterPro" id="IPR009003">
    <property type="entry name" value="Peptidase_S1_PA"/>
</dbReference>
<accession>A0ABQ5NY80</accession>
<dbReference type="InterPro" id="IPR006311">
    <property type="entry name" value="TAT_signal"/>
</dbReference>
<feature type="chain" id="PRO_5047165097" evidence="2">
    <location>
        <begin position="31"/>
        <end position="707"/>
    </location>
</feature>
<dbReference type="SUPFAM" id="SSF51110">
    <property type="entry name" value="alpha-D-mannose-specific plant lectins"/>
    <property type="match status" value="1"/>
</dbReference>
<name>A0ABQ5NY80_9ACTN</name>
<dbReference type="PANTHER" id="PTHR13412:SF0">
    <property type="entry name" value="T-CELL IMMUNOMODULATORY PROTEIN"/>
    <property type="match status" value="1"/>
</dbReference>
<keyword evidence="1 2" id="KW-0732">Signal</keyword>
<evidence type="ECO:0000256" key="1">
    <source>
        <dbReference type="ARBA" id="ARBA00022729"/>
    </source>
</evidence>
<gene>
    <name evidence="5" type="ORF">SYYSPA8_12815</name>
</gene>